<dbReference type="EMBL" id="CP018477">
    <property type="protein sequence ID" value="ASV75023.1"/>
    <property type="molecule type" value="Genomic_DNA"/>
</dbReference>
<protein>
    <submittedName>
        <fullName evidence="1">Uncharacterized protein</fullName>
    </submittedName>
</protein>
<name>A0A286RGD6_9BACT</name>
<organism evidence="1 2">
    <name type="scientific">Thermogutta terrifontis</name>
    <dbReference type="NCBI Taxonomy" id="1331910"/>
    <lineage>
        <taxon>Bacteria</taxon>
        <taxon>Pseudomonadati</taxon>
        <taxon>Planctomycetota</taxon>
        <taxon>Planctomycetia</taxon>
        <taxon>Pirellulales</taxon>
        <taxon>Thermoguttaceae</taxon>
        <taxon>Thermogutta</taxon>
    </lineage>
</organism>
<dbReference type="KEGG" id="ttf:THTE_2421"/>
<gene>
    <name evidence="1" type="ORF">THTE_2421</name>
</gene>
<evidence type="ECO:0000313" key="1">
    <source>
        <dbReference type="EMBL" id="ASV75023.1"/>
    </source>
</evidence>
<dbReference type="AlphaFoldDB" id="A0A286RGD6"/>
<reference evidence="1 2" key="1">
    <citation type="journal article" name="Front. Microbiol.">
        <title>Sugar Metabolism of the First Thermophilic Planctomycete Thermogutta terrifontis: Comparative Genomic and Transcriptomic Approaches.</title>
        <authorList>
            <person name="Elcheninov A.G."/>
            <person name="Menzel P."/>
            <person name="Gudbergsdottir S.R."/>
            <person name="Slesarev A.I."/>
            <person name="Kadnikov V.V."/>
            <person name="Krogh A."/>
            <person name="Bonch-Osmolovskaya E.A."/>
            <person name="Peng X."/>
            <person name="Kublanov I.V."/>
        </authorList>
    </citation>
    <scope>NUCLEOTIDE SEQUENCE [LARGE SCALE GENOMIC DNA]</scope>
    <source>
        <strain evidence="1 2">R1</strain>
    </source>
</reference>
<dbReference type="Proteomes" id="UP000215086">
    <property type="component" value="Chromosome"/>
</dbReference>
<keyword evidence="2" id="KW-1185">Reference proteome</keyword>
<accession>A0A286RGD6</accession>
<proteinExistence type="predicted"/>
<evidence type="ECO:0000313" key="2">
    <source>
        <dbReference type="Proteomes" id="UP000215086"/>
    </source>
</evidence>
<sequence>MCDLFSRLGAKHPARLYGFFRGHRGVINPMTLMSSFLQFGDSAVFDL</sequence>